<keyword evidence="1" id="KW-0678">Repressor</keyword>
<feature type="domain" description="HTH merR-type" evidence="5">
    <location>
        <begin position="5"/>
        <end position="75"/>
    </location>
</feature>
<evidence type="ECO:0000256" key="2">
    <source>
        <dbReference type="ARBA" id="ARBA00023015"/>
    </source>
</evidence>
<dbReference type="InterPro" id="IPR009061">
    <property type="entry name" value="DNA-bd_dom_put_sf"/>
</dbReference>
<dbReference type="SUPFAM" id="SSF46955">
    <property type="entry name" value="Putative DNA-binding domain"/>
    <property type="match status" value="1"/>
</dbReference>
<dbReference type="Pfam" id="PF13411">
    <property type="entry name" value="MerR_1"/>
    <property type="match status" value="1"/>
</dbReference>
<dbReference type="SMART" id="SM00422">
    <property type="entry name" value="HTH_MERR"/>
    <property type="match status" value="1"/>
</dbReference>
<evidence type="ECO:0000256" key="4">
    <source>
        <dbReference type="ARBA" id="ARBA00023163"/>
    </source>
</evidence>
<dbReference type="PANTHER" id="PTHR30204">
    <property type="entry name" value="REDOX-CYCLING DRUG-SENSING TRANSCRIPTIONAL ACTIVATOR SOXR"/>
    <property type="match status" value="1"/>
</dbReference>
<reference evidence="6" key="2">
    <citation type="submission" date="2021-04" db="EMBL/GenBank/DDBJ databases">
        <authorList>
            <person name="Gilroy R."/>
        </authorList>
    </citation>
    <scope>NUCLEOTIDE SEQUENCE</scope>
    <source>
        <strain evidence="6">ChiSjej5B23-2810</strain>
    </source>
</reference>
<organism evidence="6 7">
    <name type="scientific">Candidatus Faecalibacterium faecigallinarum</name>
    <dbReference type="NCBI Taxonomy" id="2838577"/>
    <lineage>
        <taxon>Bacteria</taxon>
        <taxon>Bacillati</taxon>
        <taxon>Bacillota</taxon>
        <taxon>Clostridia</taxon>
        <taxon>Eubacteriales</taxon>
        <taxon>Oscillospiraceae</taxon>
        <taxon>Faecalibacterium</taxon>
    </lineage>
</organism>
<dbReference type="InterPro" id="IPR047057">
    <property type="entry name" value="MerR_fam"/>
</dbReference>
<dbReference type="EMBL" id="DWWN01000042">
    <property type="protein sequence ID" value="HJC45709.1"/>
    <property type="molecule type" value="Genomic_DNA"/>
</dbReference>
<accession>A0A9D2P8T6</accession>
<dbReference type="GO" id="GO:0003700">
    <property type="term" value="F:DNA-binding transcription factor activity"/>
    <property type="evidence" value="ECO:0007669"/>
    <property type="project" value="InterPro"/>
</dbReference>
<dbReference type="Proteomes" id="UP000823906">
    <property type="component" value="Unassembled WGS sequence"/>
</dbReference>
<evidence type="ECO:0000256" key="1">
    <source>
        <dbReference type="ARBA" id="ARBA00022491"/>
    </source>
</evidence>
<proteinExistence type="predicted"/>
<dbReference type="GO" id="GO:0003677">
    <property type="term" value="F:DNA binding"/>
    <property type="evidence" value="ECO:0007669"/>
    <property type="project" value="UniProtKB-KW"/>
</dbReference>
<dbReference type="AlphaFoldDB" id="A0A9D2P8T6"/>
<gene>
    <name evidence="6" type="ORF">H9703_06210</name>
</gene>
<comment type="caution">
    <text evidence="6">The sequence shown here is derived from an EMBL/GenBank/DDBJ whole genome shotgun (WGS) entry which is preliminary data.</text>
</comment>
<dbReference type="Gene3D" id="1.10.1660.10">
    <property type="match status" value="1"/>
</dbReference>
<keyword evidence="3" id="KW-0238">DNA-binding</keyword>
<name>A0A9D2P8T6_9FIRM</name>
<dbReference type="InterPro" id="IPR000551">
    <property type="entry name" value="MerR-type_HTH_dom"/>
</dbReference>
<evidence type="ECO:0000313" key="6">
    <source>
        <dbReference type="EMBL" id="HJC45709.1"/>
    </source>
</evidence>
<keyword evidence="2" id="KW-0805">Transcription regulation</keyword>
<reference evidence="6" key="1">
    <citation type="journal article" date="2021" name="PeerJ">
        <title>Extensive microbial diversity within the chicken gut microbiome revealed by metagenomics and culture.</title>
        <authorList>
            <person name="Gilroy R."/>
            <person name="Ravi A."/>
            <person name="Getino M."/>
            <person name="Pursley I."/>
            <person name="Horton D.L."/>
            <person name="Alikhan N.F."/>
            <person name="Baker D."/>
            <person name="Gharbi K."/>
            <person name="Hall N."/>
            <person name="Watson M."/>
            <person name="Adriaenssens E.M."/>
            <person name="Foster-Nyarko E."/>
            <person name="Jarju S."/>
            <person name="Secka A."/>
            <person name="Antonio M."/>
            <person name="Oren A."/>
            <person name="Chaudhuri R.R."/>
            <person name="La Ragione R."/>
            <person name="Hildebrand F."/>
            <person name="Pallen M.J."/>
        </authorList>
    </citation>
    <scope>NUCLEOTIDE SEQUENCE</scope>
    <source>
        <strain evidence="6">ChiSjej5B23-2810</strain>
    </source>
</reference>
<dbReference type="PROSITE" id="PS00552">
    <property type="entry name" value="HTH_MERR_1"/>
    <property type="match status" value="1"/>
</dbReference>
<evidence type="ECO:0000313" key="7">
    <source>
        <dbReference type="Proteomes" id="UP000823906"/>
    </source>
</evidence>
<sequence>MEQSYYRIGEVSRATGLSKDTLHFYDKIGLLSPDHVDPQNGYRYYSLRNLWQLDIITTCRKLNIPLDTVRQILSLQDNAEIVRLLMEYREEALRRSAYYQQVAEDILWYKEEHRRIEAQKDDPPLVRQVWREAEQVIAGRAAQGGSQAYHVNMQQAAQAELQQAASIRRRYGYPLDGAGMPAGRVVKLREYVRMEAPYRCIDPETLYTIPAGRYAVFTLRIRQERADFSPLLDWLAAHGEEADAIYAEELGLQLFPYMDNYACEVRAHLKEKTQKGA</sequence>
<evidence type="ECO:0000259" key="5">
    <source>
        <dbReference type="PROSITE" id="PS50937"/>
    </source>
</evidence>
<dbReference type="PROSITE" id="PS50937">
    <property type="entry name" value="HTH_MERR_2"/>
    <property type="match status" value="1"/>
</dbReference>
<protein>
    <submittedName>
        <fullName evidence="6">MerR family transcriptional regulator</fullName>
    </submittedName>
</protein>
<dbReference type="PANTHER" id="PTHR30204:SF69">
    <property type="entry name" value="MERR-FAMILY TRANSCRIPTIONAL REGULATOR"/>
    <property type="match status" value="1"/>
</dbReference>
<keyword evidence="4" id="KW-0804">Transcription</keyword>
<evidence type="ECO:0000256" key="3">
    <source>
        <dbReference type="ARBA" id="ARBA00023125"/>
    </source>
</evidence>